<gene>
    <name evidence="1" type="ORF">AB5J51_37845</name>
</gene>
<accession>A0AB39YIA5</accession>
<organism evidence="1">
    <name type="scientific">Streptomyces sp. R33</name>
    <dbReference type="NCBI Taxonomy" id="3238629"/>
    <lineage>
        <taxon>Bacteria</taxon>
        <taxon>Bacillati</taxon>
        <taxon>Actinomycetota</taxon>
        <taxon>Actinomycetes</taxon>
        <taxon>Kitasatosporales</taxon>
        <taxon>Streptomycetaceae</taxon>
        <taxon>Streptomyces</taxon>
    </lineage>
</organism>
<evidence type="ECO:0000313" key="1">
    <source>
        <dbReference type="EMBL" id="XDV68287.1"/>
    </source>
</evidence>
<evidence type="ECO:0008006" key="2">
    <source>
        <dbReference type="Google" id="ProtNLM"/>
    </source>
</evidence>
<name>A0AB39YIA5_9ACTN</name>
<dbReference type="EMBL" id="CP165727">
    <property type="protein sequence ID" value="XDV68287.1"/>
    <property type="molecule type" value="Genomic_DNA"/>
</dbReference>
<reference evidence="1" key="1">
    <citation type="submission" date="2024-08" db="EMBL/GenBank/DDBJ databases">
        <authorList>
            <person name="Yu S.T."/>
        </authorList>
    </citation>
    <scope>NUCLEOTIDE SEQUENCE</scope>
    <source>
        <strain evidence="1">R33</strain>
    </source>
</reference>
<protein>
    <recommendedName>
        <fullName evidence="2">PASTA domain-containing protein</fullName>
    </recommendedName>
</protein>
<sequence length="94" mass="9978">MTTSERNGVKSPGRVDWIAVVKTAEAEQALPKMGAELERAGWKPAQVEGNVLTYRKSGWSLLASSLPGGGDMPRVPEGSSMIQLSAHQLDGDEG</sequence>
<dbReference type="RefSeq" id="WP_369779827.1">
    <property type="nucleotide sequence ID" value="NZ_CP165727.1"/>
</dbReference>
<dbReference type="AlphaFoldDB" id="A0AB39YIA5"/>
<proteinExistence type="predicted"/>